<dbReference type="Proteomes" id="UP001258315">
    <property type="component" value="Unassembled WGS sequence"/>
</dbReference>
<protein>
    <submittedName>
        <fullName evidence="1">Lipopolysaccharide biosynthesis glycosyltransferase</fullName>
    </submittedName>
</protein>
<dbReference type="Gene3D" id="3.90.550.10">
    <property type="entry name" value="Spore Coat Polysaccharide Biosynthesis Protein SpsA, Chain A"/>
    <property type="match status" value="1"/>
</dbReference>
<proteinExistence type="predicted"/>
<accession>A0ABU3GSX5</accession>
<comment type="caution">
    <text evidence="1">The sequence shown here is derived from an EMBL/GenBank/DDBJ whole genome shotgun (WGS) entry which is preliminary data.</text>
</comment>
<dbReference type="InterPro" id="IPR029044">
    <property type="entry name" value="Nucleotide-diphossugar_trans"/>
</dbReference>
<dbReference type="SUPFAM" id="SSF53448">
    <property type="entry name" value="Nucleotide-diphospho-sugar transferases"/>
    <property type="match status" value="1"/>
</dbReference>
<name>A0ABU3GSX5_9SPHI</name>
<sequence>MNNVVFTIVAKNYIPLAQTLGWSISKYNTTPIDFYIFVVDELEKTDTYTTDEGYKIVPLSLVNIEGIEDWAFKYNVTEFCTAVKPSCFKYAFDKLGFKKAIYFDPDIFVFNNLDGIFNELDNADIVVTPHYTTPQVNYTGDQPETGTLFVGIYNFGFVAFNNSGLSLSLLNWWENRLSNQCYADIQDALHTDQKWGDFLSVYANTKLLVSQSIGRNLAPWNLFEREIVSKNDRFLVRNRINGFEEDLIFVHFAGFDPNDLALIHKDFWKMPIEKYPDYELVRKIYIEVTSQFNFTKGRLSEYGYSRFSNGIYIQDFYRRLYRSLTEDGKIFTSPFNSDARFYNMLESFGLIVKNKPQKLNSKNAPGFENKITKIQIVLKLLFKVLGAEKYFLLMKFLNRYSRTENQAFLLGEKIKKIY</sequence>
<gene>
    <name evidence="1" type="ORF">QE417_000837</name>
</gene>
<organism evidence="1 2">
    <name type="scientific">Mucilaginibacter terrae</name>
    <dbReference type="NCBI Taxonomy" id="1955052"/>
    <lineage>
        <taxon>Bacteria</taxon>
        <taxon>Pseudomonadati</taxon>
        <taxon>Bacteroidota</taxon>
        <taxon>Sphingobacteriia</taxon>
        <taxon>Sphingobacteriales</taxon>
        <taxon>Sphingobacteriaceae</taxon>
        <taxon>Mucilaginibacter</taxon>
    </lineage>
</organism>
<dbReference type="RefSeq" id="WP_311947703.1">
    <property type="nucleotide sequence ID" value="NZ_JAVLVU010000001.1"/>
</dbReference>
<dbReference type="EMBL" id="JAVLVU010000001">
    <property type="protein sequence ID" value="MDT3401765.1"/>
    <property type="molecule type" value="Genomic_DNA"/>
</dbReference>
<evidence type="ECO:0000313" key="1">
    <source>
        <dbReference type="EMBL" id="MDT3401765.1"/>
    </source>
</evidence>
<evidence type="ECO:0000313" key="2">
    <source>
        <dbReference type="Proteomes" id="UP001258315"/>
    </source>
</evidence>
<reference evidence="2" key="1">
    <citation type="submission" date="2023-07" db="EMBL/GenBank/DDBJ databases">
        <title>Functional and genomic diversity of the sorghum phyllosphere microbiome.</title>
        <authorList>
            <person name="Shade A."/>
        </authorList>
    </citation>
    <scope>NUCLEOTIDE SEQUENCE [LARGE SCALE GENOMIC DNA]</scope>
    <source>
        <strain evidence="2">SORGH_AS_0422</strain>
    </source>
</reference>
<keyword evidence="2" id="KW-1185">Reference proteome</keyword>